<protein>
    <submittedName>
        <fullName evidence="1">Uncharacterized protein</fullName>
    </submittedName>
</protein>
<evidence type="ECO:0000313" key="2">
    <source>
        <dbReference type="Proteomes" id="UP001333818"/>
    </source>
</evidence>
<proteinExistence type="predicted"/>
<keyword evidence="2" id="KW-1185">Reference proteome</keyword>
<organism evidence="1 2">
    <name type="scientific">Tumidithrix elongata BACA0141</name>
    <dbReference type="NCBI Taxonomy" id="2716417"/>
    <lineage>
        <taxon>Bacteria</taxon>
        <taxon>Bacillati</taxon>
        <taxon>Cyanobacteriota</taxon>
        <taxon>Cyanophyceae</taxon>
        <taxon>Pseudanabaenales</taxon>
        <taxon>Pseudanabaenaceae</taxon>
        <taxon>Tumidithrix</taxon>
        <taxon>Tumidithrix elongata</taxon>
    </lineage>
</organism>
<accession>A0AAW9Q5J4</accession>
<name>A0AAW9Q5J4_9CYAN</name>
<reference evidence="1" key="1">
    <citation type="submission" date="2024-01" db="EMBL/GenBank/DDBJ databases">
        <title>Bank of Algae and Cyanobacteria of the Azores (BACA) strain genomes.</title>
        <authorList>
            <person name="Luz R."/>
            <person name="Cordeiro R."/>
            <person name="Fonseca A."/>
            <person name="Goncalves V."/>
        </authorList>
    </citation>
    <scope>NUCLEOTIDE SEQUENCE</scope>
    <source>
        <strain evidence="1">BACA0141</strain>
    </source>
</reference>
<dbReference type="Proteomes" id="UP001333818">
    <property type="component" value="Unassembled WGS sequence"/>
</dbReference>
<evidence type="ECO:0000313" key="1">
    <source>
        <dbReference type="EMBL" id="MEE3718705.1"/>
    </source>
</evidence>
<gene>
    <name evidence="1" type="ORF">V2H45_18340</name>
</gene>
<sequence>MTCSALNGSQSFNLISPCIRKRTAEASFVSGAIACSRYRLTVSRRSENSSGRKTDRSGIAYFQSSLRVISLVMLTSSF</sequence>
<dbReference type="AlphaFoldDB" id="A0AAW9Q5J4"/>
<dbReference type="EMBL" id="JAZBJZ010000089">
    <property type="protein sequence ID" value="MEE3718705.1"/>
    <property type="molecule type" value="Genomic_DNA"/>
</dbReference>
<comment type="caution">
    <text evidence="1">The sequence shown here is derived from an EMBL/GenBank/DDBJ whole genome shotgun (WGS) entry which is preliminary data.</text>
</comment>